<proteinExistence type="predicted"/>
<comment type="caution">
    <text evidence="8">The sequence shown here is derived from an EMBL/GenBank/DDBJ whole genome shotgun (WGS) entry which is preliminary data.</text>
</comment>
<evidence type="ECO:0000256" key="2">
    <source>
        <dbReference type="ARBA" id="ARBA00022573"/>
    </source>
</evidence>
<keyword evidence="9" id="KW-1185">Reference proteome</keyword>
<protein>
    <submittedName>
        <fullName evidence="8">Precorrin-6A synthase (Deacetylating)</fullName>
        <ecNumber evidence="8">2.1.1.152</ecNumber>
    </submittedName>
</protein>
<feature type="domain" description="Tetrapyrrole methylase" evidence="7">
    <location>
        <begin position="15"/>
        <end position="231"/>
    </location>
</feature>
<reference evidence="9" key="1">
    <citation type="journal article" date="2019" name="Int. J. Syst. Evol. Microbiol.">
        <title>The Global Catalogue of Microorganisms (GCM) 10K type strain sequencing project: providing services to taxonomists for standard genome sequencing and annotation.</title>
        <authorList>
            <consortium name="The Broad Institute Genomics Platform"/>
            <consortium name="The Broad Institute Genome Sequencing Center for Infectious Disease"/>
            <person name="Wu L."/>
            <person name="Ma J."/>
        </authorList>
    </citation>
    <scope>NUCLEOTIDE SEQUENCE [LARGE SCALE GENOMIC DNA]</scope>
    <source>
        <strain evidence="9">CAIM 431</strain>
    </source>
</reference>
<name>A0ABW4RTI4_9ACTN</name>
<dbReference type="PANTHER" id="PTHR43467:SF1">
    <property type="entry name" value="PRECORRIN-6A SYNTHASE [DEACETYLATING]"/>
    <property type="match status" value="1"/>
</dbReference>
<dbReference type="InterPro" id="IPR012797">
    <property type="entry name" value="CobF"/>
</dbReference>
<evidence type="ECO:0000256" key="1">
    <source>
        <dbReference type="ARBA" id="ARBA00004953"/>
    </source>
</evidence>
<evidence type="ECO:0000313" key="8">
    <source>
        <dbReference type="EMBL" id="MFD1889646.1"/>
    </source>
</evidence>
<feature type="region of interest" description="Disordered" evidence="6">
    <location>
        <begin position="259"/>
        <end position="308"/>
    </location>
</feature>
<dbReference type="Gene3D" id="3.30.950.10">
    <property type="entry name" value="Methyltransferase, Cobalt-precorrin-4 Transmethylase, Domain 2"/>
    <property type="match status" value="1"/>
</dbReference>
<dbReference type="RefSeq" id="WP_343872709.1">
    <property type="nucleotide sequence ID" value="NZ_BAAAIX010000009.1"/>
</dbReference>
<dbReference type="NCBIfam" id="TIGR02434">
    <property type="entry name" value="CobF"/>
    <property type="match status" value="1"/>
</dbReference>
<organism evidence="8 9">
    <name type="scientific">Luteococcus peritonei</name>
    <dbReference type="NCBI Taxonomy" id="88874"/>
    <lineage>
        <taxon>Bacteria</taxon>
        <taxon>Bacillati</taxon>
        <taxon>Actinomycetota</taxon>
        <taxon>Actinomycetes</taxon>
        <taxon>Propionibacteriales</taxon>
        <taxon>Propionibacteriaceae</taxon>
        <taxon>Luteococcus</taxon>
    </lineage>
</organism>
<keyword evidence="3 8" id="KW-0489">Methyltransferase</keyword>
<dbReference type="GO" id="GO:0032259">
    <property type="term" value="P:methylation"/>
    <property type="evidence" value="ECO:0007669"/>
    <property type="project" value="UniProtKB-KW"/>
</dbReference>
<gene>
    <name evidence="8" type="primary">cobF</name>
    <name evidence="8" type="ORF">ACFSCS_05500</name>
</gene>
<dbReference type="InterPro" id="IPR035996">
    <property type="entry name" value="4pyrrol_Methylase_sf"/>
</dbReference>
<evidence type="ECO:0000259" key="7">
    <source>
        <dbReference type="Pfam" id="PF00590"/>
    </source>
</evidence>
<keyword evidence="2" id="KW-0169">Cobalamin biosynthesis</keyword>
<dbReference type="InterPro" id="IPR000878">
    <property type="entry name" value="4pyrrol_Mease"/>
</dbReference>
<dbReference type="PANTHER" id="PTHR43467">
    <property type="entry name" value="COBALT-PRECORRIN-2 C(20)-METHYLTRANSFERASE"/>
    <property type="match status" value="1"/>
</dbReference>
<evidence type="ECO:0000256" key="6">
    <source>
        <dbReference type="SAM" id="MobiDB-lite"/>
    </source>
</evidence>
<evidence type="ECO:0000256" key="3">
    <source>
        <dbReference type="ARBA" id="ARBA00022603"/>
    </source>
</evidence>
<evidence type="ECO:0000256" key="4">
    <source>
        <dbReference type="ARBA" id="ARBA00022679"/>
    </source>
</evidence>
<dbReference type="InterPro" id="IPR014776">
    <property type="entry name" value="4pyrrole_Mease_sub2"/>
</dbReference>
<dbReference type="CDD" id="cd11643">
    <property type="entry name" value="Precorrin-6A-synthase"/>
    <property type="match status" value="1"/>
</dbReference>
<dbReference type="EMBL" id="JBHUFZ010000011">
    <property type="protein sequence ID" value="MFD1889646.1"/>
    <property type="molecule type" value="Genomic_DNA"/>
</dbReference>
<evidence type="ECO:0000313" key="9">
    <source>
        <dbReference type="Proteomes" id="UP001597326"/>
    </source>
</evidence>
<dbReference type="SUPFAM" id="SSF53790">
    <property type="entry name" value="Tetrapyrrole methylase"/>
    <property type="match status" value="1"/>
</dbReference>
<accession>A0ABW4RTI4</accession>
<comment type="pathway">
    <text evidence="1">Cofactor biosynthesis; adenosylcobalamin biosynthesis.</text>
</comment>
<dbReference type="Proteomes" id="UP001597326">
    <property type="component" value="Unassembled WGS sequence"/>
</dbReference>
<dbReference type="EC" id="2.1.1.152" evidence="8"/>
<dbReference type="Pfam" id="PF00590">
    <property type="entry name" value="TP_methylase"/>
    <property type="match status" value="1"/>
</dbReference>
<keyword evidence="4 8" id="KW-0808">Transferase</keyword>
<keyword evidence="5" id="KW-0949">S-adenosyl-L-methionine</keyword>
<sequence length="308" mass="33116">MTPELHATAPALRVLGIGMGPQHVTPEVSAALRECDQVVALDKSAAPGAHAGREADEQLAVRRLVAEQHGVELVVVPDPPRDRDPSDYLAAVADWHRARVERIAAALRERGGRTALLAWGDPSLYDSMVRLAEQLAGQLGVDWDVMPGISAPQLLAARHRIVLHRVGEPVHLTSARRLREAVEGGQRNVVVMLGSERTLDELAGLADWQIWWAANLGCDGERLVAGRIDEVLDQVRQARRAALEQDGWVMDIALVRAPDESALPASPEESAAPGGTRESAEQPVAEASVPRTHPAPGTLGASAPEERR</sequence>
<dbReference type="GO" id="GO:0043819">
    <property type="term" value="F:precorrin-6A synthase (deacetylating) activity"/>
    <property type="evidence" value="ECO:0007669"/>
    <property type="project" value="UniProtKB-EC"/>
</dbReference>
<dbReference type="Gene3D" id="3.40.1010.10">
    <property type="entry name" value="Cobalt-precorrin-4 Transmethylase, Domain 1"/>
    <property type="match status" value="1"/>
</dbReference>
<evidence type="ECO:0000256" key="5">
    <source>
        <dbReference type="ARBA" id="ARBA00022691"/>
    </source>
</evidence>
<feature type="compositionally biased region" description="Low complexity" evidence="6">
    <location>
        <begin position="260"/>
        <end position="273"/>
    </location>
</feature>
<dbReference type="InterPro" id="IPR014777">
    <property type="entry name" value="4pyrrole_Mease_sub1"/>
</dbReference>